<dbReference type="HOGENOM" id="CLU_2387027_0_0_1"/>
<protein>
    <recommendedName>
        <fullName evidence="4">Secreted protein</fullName>
    </recommendedName>
</protein>
<proteinExistence type="predicted"/>
<evidence type="ECO:0000256" key="1">
    <source>
        <dbReference type="SAM" id="SignalP"/>
    </source>
</evidence>
<name>A0A0C9XL07_9AGAM</name>
<evidence type="ECO:0000313" key="3">
    <source>
        <dbReference type="Proteomes" id="UP000054018"/>
    </source>
</evidence>
<dbReference type="EMBL" id="KN834031">
    <property type="protein sequence ID" value="KIK12965.1"/>
    <property type="molecule type" value="Genomic_DNA"/>
</dbReference>
<evidence type="ECO:0008006" key="4">
    <source>
        <dbReference type="Google" id="ProtNLM"/>
    </source>
</evidence>
<keyword evidence="1" id="KW-0732">Signal</keyword>
<evidence type="ECO:0000313" key="2">
    <source>
        <dbReference type="EMBL" id="KIK12965.1"/>
    </source>
</evidence>
<organism evidence="2 3">
    <name type="scientific">Pisolithus microcarpus 441</name>
    <dbReference type="NCBI Taxonomy" id="765257"/>
    <lineage>
        <taxon>Eukaryota</taxon>
        <taxon>Fungi</taxon>
        <taxon>Dikarya</taxon>
        <taxon>Basidiomycota</taxon>
        <taxon>Agaricomycotina</taxon>
        <taxon>Agaricomycetes</taxon>
        <taxon>Agaricomycetidae</taxon>
        <taxon>Boletales</taxon>
        <taxon>Sclerodermatineae</taxon>
        <taxon>Pisolithaceae</taxon>
        <taxon>Pisolithus</taxon>
    </lineage>
</organism>
<feature type="signal peptide" evidence="1">
    <location>
        <begin position="1"/>
        <end position="31"/>
    </location>
</feature>
<accession>A0A0C9XL07</accession>
<reference evidence="2 3" key="1">
    <citation type="submission" date="2014-04" db="EMBL/GenBank/DDBJ databases">
        <authorList>
            <consortium name="DOE Joint Genome Institute"/>
            <person name="Kuo A."/>
            <person name="Kohler A."/>
            <person name="Costa M.D."/>
            <person name="Nagy L.G."/>
            <person name="Floudas D."/>
            <person name="Copeland A."/>
            <person name="Barry K.W."/>
            <person name="Cichocki N."/>
            <person name="Veneault-Fourrey C."/>
            <person name="LaButti K."/>
            <person name="Lindquist E.A."/>
            <person name="Lipzen A."/>
            <person name="Lundell T."/>
            <person name="Morin E."/>
            <person name="Murat C."/>
            <person name="Sun H."/>
            <person name="Tunlid A."/>
            <person name="Henrissat B."/>
            <person name="Grigoriev I.V."/>
            <person name="Hibbett D.S."/>
            <person name="Martin F."/>
            <person name="Nordberg H.P."/>
            <person name="Cantor M.N."/>
            <person name="Hua S.X."/>
        </authorList>
    </citation>
    <scope>NUCLEOTIDE SEQUENCE [LARGE SCALE GENOMIC DNA]</scope>
    <source>
        <strain evidence="2 3">441</strain>
    </source>
</reference>
<feature type="chain" id="PRO_5002205935" description="Secreted protein" evidence="1">
    <location>
        <begin position="32"/>
        <end position="94"/>
    </location>
</feature>
<gene>
    <name evidence="2" type="ORF">PISMIDRAFT_418822</name>
</gene>
<keyword evidence="3" id="KW-1185">Reference proteome</keyword>
<dbReference type="AlphaFoldDB" id="A0A0C9XL07"/>
<dbReference type="OrthoDB" id="10419922at2759"/>
<reference evidence="3" key="2">
    <citation type="submission" date="2015-01" db="EMBL/GenBank/DDBJ databases">
        <title>Evolutionary Origins and Diversification of the Mycorrhizal Mutualists.</title>
        <authorList>
            <consortium name="DOE Joint Genome Institute"/>
            <consortium name="Mycorrhizal Genomics Consortium"/>
            <person name="Kohler A."/>
            <person name="Kuo A."/>
            <person name="Nagy L.G."/>
            <person name="Floudas D."/>
            <person name="Copeland A."/>
            <person name="Barry K.W."/>
            <person name="Cichocki N."/>
            <person name="Veneault-Fourrey C."/>
            <person name="LaButti K."/>
            <person name="Lindquist E.A."/>
            <person name="Lipzen A."/>
            <person name="Lundell T."/>
            <person name="Morin E."/>
            <person name="Murat C."/>
            <person name="Riley R."/>
            <person name="Ohm R."/>
            <person name="Sun H."/>
            <person name="Tunlid A."/>
            <person name="Henrissat B."/>
            <person name="Grigoriev I.V."/>
            <person name="Hibbett D.S."/>
            <person name="Martin F."/>
        </authorList>
    </citation>
    <scope>NUCLEOTIDE SEQUENCE [LARGE SCALE GENOMIC DNA]</scope>
    <source>
        <strain evidence="3">441</strain>
    </source>
</reference>
<dbReference type="Proteomes" id="UP000054018">
    <property type="component" value="Unassembled WGS sequence"/>
</dbReference>
<sequence length="94" mass="10556">MTDFFHFLTIECFRFALVLTMLFLLVPGASCPAVVDLRELASRAKSKLPCLPDHYRPSQFTYLCMLGGAKLTDTANPKQIPGRCKLLRGECFNV</sequence>